<dbReference type="PANTHER" id="PTHR46796">
    <property type="entry name" value="HTH-TYPE TRANSCRIPTIONAL ACTIVATOR RHAS-RELATED"/>
    <property type="match status" value="1"/>
</dbReference>
<evidence type="ECO:0000313" key="5">
    <source>
        <dbReference type="EMBL" id="SDY00288.1"/>
    </source>
</evidence>
<evidence type="ECO:0000256" key="1">
    <source>
        <dbReference type="ARBA" id="ARBA00023015"/>
    </source>
</evidence>
<dbReference type="EMBL" id="FNPE01000002">
    <property type="protein sequence ID" value="SDY00288.1"/>
    <property type="molecule type" value="Genomic_DNA"/>
</dbReference>
<dbReference type="PANTHER" id="PTHR46796:SF6">
    <property type="entry name" value="ARAC SUBFAMILY"/>
    <property type="match status" value="1"/>
</dbReference>
<dbReference type="InterPro" id="IPR020449">
    <property type="entry name" value="Tscrpt_reg_AraC-type_HTH"/>
</dbReference>
<dbReference type="InterPro" id="IPR009057">
    <property type="entry name" value="Homeodomain-like_sf"/>
</dbReference>
<dbReference type="PRINTS" id="PR00032">
    <property type="entry name" value="HTHARAC"/>
</dbReference>
<dbReference type="GO" id="GO:0043565">
    <property type="term" value="F:sequence-specific DNA binding"/>
    <property type="evidence" value="ECO:0007669"/>
    <property type="project" value="InterPro"/>
</dbReference>
<dbReference type="InterPro" id="IPR050204">
    <property type="entry name" value="AraC_XylS_family_regulators"/>
</dbReference>
<feature type="domain" description="HTH araC/xylS-type" evidence="4">
    <location>
        <begin position="213"/>
        <end position="314"/>
    </location>
</feature>
<dbReference type="InterPro" id="IPR018060">
    <property type="entry name" value="HTH_AraC"/>
</dbReference>
<dbReference type="Pfam" id="PF12833">
    <property type="entry name" value="HTH_18"/>
    <property type="match status" value="1"/>
</dbReference>
<evidence type="ECO:0000256" key="3">
    <source>
        <dbReference type="ARBA" id="ARBA00023163"/>
    </source>
</evidence>
<dbReference type="GeneID" id="94690914"/>
<dbReference type="Gene3D" id="1.10.10.60">
    <property type="entry name" value="Homeodomain-like"/>
    <property type="match status" value="1"/>
</dbReference>
<gene>
    <name evidence="5" type="ORF">SAMN05421547_102137</name>
</gene>
<dbReference type="RefSeq" id="WP_074920996.1">
    <property type="nucleotide sequence ID" value="NZ_CP141274.1"/>
</dbReference>
<keyword evidence="1" id="KW-0805">Transcription regulation</keyword>
<organism evidence="5 6">
    <name type="scientific">Delftia lacustris</name>
    <dbReference type="NCBI Taxonomy" id="558537"/>
    <lineage>
        <taxon>Bacteria</taxon>
        <taxon>Pseudomonadati</taxon>
        <taxon>Pseudomonadota</taxon>
        <taxon>Betaproteobacteria</taxon>
        <taxon>Burkholderiales</taxon>
        <taxon>Comamonadaceae</taxon>
        <taxon>Delftia</taxon>
    </lineage>
</organism>
<name>A0A1H3GCC2_9BURK</name>
<proteinExistence type="predicted"/>
<dbReference type="AlphaFoldDB" id="A0A1H3GCC2"/>
<keyword evidence="3" id="KW-0804">Transcription</keyword>
<dbReference type="SUPFAM" id="SSF46689">
    <property type="entry name" value="Homeodomain-like"/>
    <property type="match status" value="1"/>
</dbReference>
<keyword evidence="2 5" id="KW-0238">DNA-binding</keyword>
<accession>A0A1H3GCC2</accession>
<dbReference type="PROSITE" id="PS01124">
    <property type="entry name" value="HTH_ARAC_FAMILY_2"/>
    <property type="match status" value="1"/>
</dbReference>
<reference evidence="5 6" key="1">
    <citation type="submission" date="2016-10" db="EMBL/GenBank/DDBJ databases">
        <authorList>
            <person name="de Groot N.N."/>
        </authorList>
    </citation>
    <scope>NUCLEOTIDE SEQUENCE [LARGE SCALE GENOMIC DNA]</scope>
    <source>
        <strain evidence="5 6">LMG 24775</strain>
    </source>
</reference>
<evidence type="ECO:0000256" key="2">
    <source>
        <dbReference type="ARBA" id="ARBA00023125"/>
    </source>
</evidence>
<sequence>MTDAMVLSTDGLPPGETASAWHAWMSSLFAGLDTDVYGERLFEGHVRVANAGDVVLTRLEAGRHRVMRSMQGLRAHESPYLKIVAPWEGVASVRQHNREASVRKGSWVIYDTAQEYEVANPEWSEHLIVMLPRQAIVERGIRLEGLMGRNVGGSSGIARIALETMRSTYQELPGMAPHLARRAGELLVDMVHLSLQELAGQGTAGTQQLALQDRIRAHVVAHLRDPGLSVESVAAALNCSKRHLHNAFADSQTSLGAFIQHSRLELCMRELLLPEHAQRTITEVAMDCGFGSSAHFSRAFKAYTGLAPSDFRAMRKAAG</sequence>
<dbReference type="InterPro" id="IPR035418">
    <property type="entry name" value="AraC-bd_2"/>
</dbReference>
<dbReference type="Proteomes" id="UP000183417">
    <property type="component" value="Unassembled WGS sequence"/>
</dbReference>
<dbReference type="SMART" id="SM00342">
    <property type="entry name" value="HTH_ARAC"/>
    <property type="match status" value="1"/>
</dbReference>
<protein>
    <submittedName>
        <fullName evidence="5">AraC-type DNA-binding protein</fullName>
    </submittedName>
</protein>
<dbReference type="GO" id="GO:0003700">
    <property type="term" value="F:DNA-binding transcription factor activity"/>
    <property type="evidence" value="ECO:0007669"/>
    <property type="project" value="InterPro"/>
</dbReference>
<evidence type="ECO:0000313" key="6">
    <source>
        <dbReference type="Proteomes" id="UP000183417"/>
    </source>
</evidence>
<dbReference type="Pfam" id="PF14525">
    <property type="entry name" value="AraC_binding_2"/>
    <property type="match status" value="1"/>
</dbReference>
<evidence type="ECO:0000259" key="4">
    <source>
        <dbReference type="PROSITE" id="PS01124"/>
    </source>
</evidence>